<keyword evidence="3" id="KW-1185">Reference proteome</keyword>
<sequence>MFGQNENDGVQTVNKIEANNGEEYNKRVEEEANKLGQQNDTEQDQLNTDLRQSLTRSGQLHNQPNIEVTSRVVEGVDETFIAKHINNDGIQDGKAVMRTLEMIAV</sequence>
<dbReference type="Proteomes" id="UP000691718">
    <property type="component" value="Unassembled WGS sequence"/>
</dbReference>
<dbReference type="EMBL" id="CAJQZP010001624">
    <property type="protein sequence ID" value="CAG5057340.1"/>
    <property type="molecule type" value="Genomic_DNA"/>
</dbReference>
<comment type="caution">
    <text evidence="2">The sequence shown here is derived from an EMBL/GenBank/DDBJ whole genome shotgun (WGS) entry which is preliminary data.</text>
</comment>
<feature type="compositionally biased region" description="Basic and acidic residues" evidence="1">
    <location>
        <begin position="23"/>
        <end position="33"/>
    </location>
</feature>
<proteinExistence type="predicted"/>
<gene>
    <name evidence="2" type="ORF">PAPOLLO_LOCUS27131</name>
</gene>
<accession>A0A8S3YCV6</accession>
<feature type="region of interest" description="Disordered" evidence="1">
    <location>
        <begin position="1"/>
        <end position="48"/>
    </location>
</feature>
<feature type="compositionally biased region" description="Polar residues" evidence="1">
    <location>
        <begin position="1"/>
        <end position="14"/>
    </location>
</feature>
<evidence type="ECO:0000313" key="3">
    <source>
        <dbReference type="Proteomes" id="UP000691718"/>
    </source>
</evidence>
<protein>
    <submittedName>
        <fullName evidence="2">(apollo) hypothetical protein</fullName>
    </submittedName>
</protein>
<organism evidence="2 3">
    <name type="scientific">Parnassius apollo</name>
    <name type="common">Apollo butterfly</name>
    <name type="synonym">Papilio apollo</name>
    <dbReference type="NCBI Taxonomy" id="110799"/>
    <lineage>
        <taxon>Eukaryota</taxon>
        <taxon>Metazoa</taxon>
        <taxon>Ecdysozoa</taxon>
        <taxon>Arthropoda</taxon>
        <taxon>Hexapoda</taxon>
        <taxon>Insecta</taxon>
        <taxon>Pterygota</taxon>
        <taxon>Neoptera</taxon>
        <taxon>Endopterygota</taxon>
        <taxon>Lepidoptera</taxon>
        <taxon>Glossata</taxon>
        <taxon>Ditrysia</taxon>
        <taxon>Papilionoidea</taxon>
        <taxon>Papilionidae</taxon>
        <taxon>Parnassiinae</taxon>
        <taxon>Parnassini</taxon>
        <taxon>Parnassius</taxon>
        <taxon>Parnassius</taxon>
    </lineage>
</organism>
<name>A0A8S3YCV6_PARAO</name>
<feature type="compositionally biased region" description="Polar residues" evidence="1">
    <location>
        <begin position="35"/>
        <end position="48"/>
    </location>
</feature>
<evidence type="ECO:0000313" key="2">
    <source>
        <dbReference type="EMBL" id="CAG5057340.1"/>
    </source>
</evidence>
<dbReference type="AlphaFoldDB" id="A0A8S3YCV6"/>
<reference evidence="2" key="1">
    <citation type="submission" date="2021-04" db="EMBL/GenBank/DDBJ databases">
        <authorList>
            <person name="Tunstrom K."/>
        </authorList>
    </citation>
    <scope>NUCLEOTIDE SEQUENCE</scope>
</reference>
<evidence type="ECO:0000256" key="1">
    <source>
        <dbReference type="SAM" id="MobiDB-lite"/>
    </source>
</evidence>